<dbReference type="GO" id="GO:0042834">
    <property type="term" value="F:peptidoglycan binding"/>
    <property type="evidence" value="ECO:0007669"/>
    <property type="project" value="InterPro"/>
</dbReference>
<dbReference type="KEGG" id="pki:111861164"/>
<comment type="function">
    <text evidence="6">Innate immunity protein that plays several important functions in antimicrobial and antitumor defense systems.</text>
</comment>
<dbReference type="GO" id="GO:0009253">
    <property type="term" value="P:peptidoglycan catabolic process"/>
    <property type="evidence" value="ECO:0007669"/>
    <property type="project" value="InterPro"/>
</dbReference>
<dbReference type="GO" id="GO:0045087">
    <property type="term" value="P:innate immune response"/>
    <property type="evidence" value="ECO:0007669"/>
    <property type="project" value="UniProtKB-KW"/>
</dbReference>
<evidence type="ECO:0000256" key="2">
    <source>
        <dbReference type="ARBA" id="ARBA00022588"/>
    </source>
</evidence>
<keyword evidence="5 7" id="KW-1015">Disulfide bond</keyword>
<feature type="disulfide bond" evidence="7">
    <location>
        <begin position="25"/>
        <end position="148"/>
    </location>
</feature>
<reference evidence="11" key="1">
    <citation type="submission" date="2025-08" db="UniProtKB">
        <authorList>
            <consortium name="Ensembl"/>
        </authorList>
    </citation>
    <scope>IDENTIFICATION</scope>
</reference>
<feature type="region of interest" description="Disordered" evidence="8">
    <location>
        <begin position="1"/>
        <end position="22"/>
    </location>
</feature>
<proteinExistence type="inferred from homology"/>
<feature type="domain" description="N-acetylmuramoyl-L-alanine amidase" evidence="9">
    <location>
        <begin position="37"/>
        <end position="174"/>
    </location>
</feature>
<dbReference type="AlphaFoldDB" id="A0A3B3SMZ5"/>
<dbReference type="GeneTree" id="ENSGT00940000161006"/>
<dbReference type="GO" id="GO:0008745">
    <property type="term" value="F:N-acetylmuramoyl-L-alanine amidase activity"/>
    <property type="evidence" value="ECO:0007669"/>
    <property type="project" value="InterPro"/>
</dbReference>
<protein>
    <recommendedName>
        <fullName evidence="6">Peptidoglycan-recognition protein</fullName>
    </recommendedName>
</protein>
<dbReference type="PANTHER" id="PTHR11022:SF12">
    <property type="entry name" value="PEPTIDOGLYCAN RECOGNITION PROTEIN 3"/>
    <property type="match status" value="1"/>
</dbReference>
<keyword evidence="12" id="KW-1185">Reference proteome</keyword>
<dbReference type="CTD" id="553387"/>
<dbReference type="FunFam" id="3.40.80.10:FF:000001">
    <property type="entry name" value="Peptidoglycan recognition protein 1"/>
    <property type="match status" value="1"/>
</dbReference>
<dbReference type="GO" id="GO:0008270">
    <property type="term" value="F:zinc ion binding"/>
    <property type="evidence" value="ECO:0007669"/>
    <property type="project" value="InterPro"/>
</dbReference>
<dbReference type="SMART" id="SM00701">
    <property type="entry name" value="PGRP"/>
    <property type="match status" value="1"/>
</dbReference>
<feature type="domain" description="Peptidoglycan recognition protein family" evidence="10">
    <location>
        <begin position="26"/>
        <end position="168"/>
    </location>
</feature>
<dbReference type="InterPro" id="IPR006619">
    <property type="entry name" value="PGRP_domain_met/bac"/>
</dbReference>
<evidence type="ECO:0000256" key="5">
    <source>
        <dbReference type="ARBA" id="ARBA00023157"/>
    </source>
</evidence>
<evidence type="ECO:0000256" key="3">
    <source>
        <dbReference type="ARBA" id="ARBA00022729"/>
    </source>
</evidence>
<dbReference type="Pfam" id="PF01510">
    <property type="entry name" value="Amidase_2"/>
    <property type="match status" value="1"/>
</dbReference>
<dbReference type="InterPro" id="IPR002502">
    <property type="entry name" value="Amidase_domain"/>
</dbReference>
<evidence type="ECO:0000256" key="8">
    <source>
        <dbReference type="SAM" id="MobiDB-lite"/>
    </source>
</evidence>
<sequence length="189" mass="20888">MDSKNQAKEKVETTASHNAEPAGMCPMVVSRERWGATAPLSRHRLTDAAKKAVIHHTALWPCAGPRQCFLQLQHIQKLHMVHRSWDDIGYNFLVGEDGSVFEGRGWGVVGAHTKGNNHDSIGIAFIGDFNNQVPTSAALSAARQLLQCGVDLGHLHPKYTLLGHRDLADTECPGKLLYTQLQFLNQNKF</sequence>
<evidence type="ECO:0000256" key="7">
    <source>
        <dbReference type="PIRSR" id="PIRSR037945-1"/>
    </source>
</evidence>
<feature type="compositionally biased region" description="Basic and acidic residues" evidence="8">
    <location>
        <begin position="1"/>
        <end position="12"/>
    </location>
</feature>
<feature type="disulfide bond" evidence="7">
    <location>
        <begin position="62"/>
        <end position="68"/>
    </location>
</feature>
<dbReference type="Proteomes" id="UP000261540">
    <property type="component" value="Unplaced"/>
</dbReference>
<evidence type="ECO:0000256" key="1">
    <source>
        <dbReference type="ARBA" id="ARBA00007553"/>
    </source>
</evidence>
<keyword evidence="3" id="KW-0732">Signal</keyword>
<evidence type="ECO:0000256" key="6">
    <source>
        <dbReference type="PIRNR" id="PIRNR037945"/>
    </source>
</evidence>
<dbReference type="STRING" id="1676925.ENSPKIP00000031713"/>
<evidence type="ECO:0000256" key="4">
    <source>
        <dbReference type="ARBA" id="ARBA00022859"/>
    </source>
</evidence>
<dbReference type="PANTHER" id="PTHR11022">
    <property type="entry name" value="PEPTIDOGLYCAN RECOGNITION PROTEIN"/>
    <property type="match status" value="1"/>
</dbReference>
<dbReference type="InterPro" id="IPR036505">
    <property type="entry name" value="Amidase/PGRP_sf"/>
</dbReference>
<organism evidence="11 12">
    <name type="scientific">Paramormyrops kingsleyae</name>
    <dbReference type="NCBI Taxonomy" id="1676925"/>
    <lineage>
        <taxon>Eukaryota</taxon>
        <taxon>Metazoa</taxon>
        <taxon>Chordata</taxon>
        <taxon>Craniata</taxon>
        <taxon>Vertebrata</taxon>
        <taxon>Euteleostomi</taxon>
        <taxon>Actinopterygii</taxon>
        <taxon>Neopterygii</taxon>
        <taxon>Teleostei</taxon>
        <taxon>Osteoglossocephala</taxon>
        <taxon>Osteoglossomorpha</taxon>
        <taxon>Osteoglossiformes</taxon>
        <taxon>Mormyridae</taxon>
        <taxon>Paramormyrops</taxon>
    </lineage>
</organism>
<comment type="similarity">
    <text evidence="1 6">Belongs to the N-acetylmuramoyl-L-alanine amidase 2 family.</text>
</comment>
<dbReference type="SMART" id="SM00644">
    <property type="entry name" value="Ami_2"/>
    <property type="match status" value="1"/>
</dbReference>
<keyword evidence="2 6" id="KW-0399">Innate immunity</keyword>
<reference evidence="11" key="2">
    <citation type="submission" date="2025-09" db="UniProtKB">
        <authorList>
            <consortium name="Ensembl"/>
        </authorList>
    </citation>
    <scope>IDENTIFICATION</scope>
</reference>
<evidence type="ECO:0000313" key="12">
    <source>
        <dbReference type="Proteomes" id="UP000261540"/>
    </source>
</evidence>
<dbReference type="Gene3D" id="3.40.80.10">
    <property type="entry name" value="Peptidoglycan recognition protein-like"/>
    <property type="match status" value="1"/>
</dbReference>
<dbReference type="PIRSF" id="PIRSF037945">
    <property type="entry name" value="PGRPs"/>
    <property type="match status" value="1"/>
</dbReference>
<evidence type="ECO:0000259" key="10">
    <source>
        <dbReference type="SMART" id="SM00701"/>
    </source>
</evidence>
<dbReference type="CDD" id="cd06583">
    <property type="entry name" value="PGRP"/>
    <property type="match status" value="1"/>
</dbReference>
<evidence type="ECO:0000259" key="9">
    <source>
        <dbReference type="SMART" id="SM00644"/>
    </source>
</evidence>
<dbReference type="InterPro" id="IPR017331">
    <property type="entry name" value="Peptidoglycan_recognition"/>
</dbReference>
<keyword evidence="4 6" id="KW-0391">Immunity</keyword>
<dbReference type="SUPFAM" id="SSF55846">
    <property type="entry name" value="N-acetylmuramoyl-L-alanine amidase-like"/>
    <property type="match status" value="1"/>
</dbReference>
<dbReference type="OrthoDB" id="10001926at2759"/>
<name>A0A3B3SMZ5_9TELE</name>
<accession>A0A3B3SMZ5</accession>
<dbReference type="Ensembl" id="ENSPKIT00000012566.1">
    <property type="protein sequence ID" value="ENSPKIP00000031713.1"/>
    <property type="gene ID" value="ENSPKIG00000012093.1"/>
</dbReference>
<evidence type="ECO:0000313" key="11">
    <source>
        <dbReference type="Ensembl" id="ENSPKIP00000031713.1"/>
    </source>
</evidence>
<dbReference type="InterPro" id="IPR015510">
    <property type="entry name" value="PGRP"/>
</dbReference>